<evidence type="ECO:0000313" key="1">
    <source>
        <dbReference type="EMBL" id="EFE96841.1"/>
    </source>
</evidence>
<organism evidence="1 2">
    <name type="scientific">Serratia odorifera DSM 4582</name>
    <dbReference type="NCBI Taxonomy" id="667129"/>
    <lineage>
        <taxon>Bacteria</taxon>
        <taxon>Pseudomonadati</taxon>
        <taxon>Pseudomonadota</taxon>
        <taxon>Gammaproteobacteria</taxon>
        <taxon>Enterobacterales</taxon>
        <taxon>Yersiniaceae</taxon>
        <taxon>Serratia</taxon>
    </lineage>
</organism>
<dbReference type="EMBL" id="ADBY01000025">
    <property type="protein sequence ID" value="EFE96841.1"/>
    <property type="molecule type" value="Genomic_DNA"/>
</dbReference>
<dbReference type="STRING" id="667129.HMPREF0758_1435"/>
<dbReference type="HOGENOM" id="CLU_3205184_0_0_6"/>
<sequence>MHSRLLGNGARRTGCVNLRSSWRRSQLRYFTLKFRELLNVRRISY</sequence>
<accession>D4DZT5</accession>
<protein>
    <submittedName>
        <fullName evidence="1">Uncharacterized protein</fullName>
    </submittedName>
</protein>
<comment type="caution">
    <text evidence="1">The sequence shown here is derived from an EMBL/GenBank/DDBJ whole genome shotgun (WGS) entry which is preliminary data.</text>
</comment>
<dbReference type="AlphaFoldDB" id="D4DZT5"/>
<gene>
    <name evidence="1" type="ORF">HMPREF0758_1435</name>
</gene>
<name>D4DZT5_SEROD</name>
<dbReference type="Proteomes" id="UP000005723">
    <property type="component" value="Unassembled WGS sequence"/>
</dbReference>
<evidence type="ECO:0000313" key="2">
    <source>
        <dbReference type="Proteomes" id="UP000005723"/>
    </source>
</evidence>
<keyword evidence="2" id="KW-1185">Reference proteome</keyword>
<reference evidence="1 2" key="1">
    <citation type="submission" date="2010-01" db="EMBL/GenBank/DDBJ databases">
        <authorList>
            <person name="Muzny D."/>
            <person name="Qin X."/>
            <person name="Deng J."/>
            <person name="Jiang H."/>
            <person name="Liu Y."/>
            <person name="Qu J."/>
            <person name="Song X.-Z."/>
            <person name="Zhang L."/>
            <person name="Thornton R."/>
            <person name="Coyle M."/>
            <person name="Francisco L."/>
            <person name="Jackson L."/>
            <person name="Javaid M."/>
            <person name="Korchina V."/>
            <person name="Kovar C."/>
            <person name="Mata R."/>
            <person name="Mathew T."/>
            <person name="Ngo R."/>
            <person name="Nguyen L."/>
            <person name="Nguyen N."/>
            <person name="Okwuonu G."/>
            <person name="Ongeri F."/>
            <person name="Pham C."/>
            <person name="Simmons D."/>
            <person name="Wilczek-Boney K."/>
            <person name="Hale W."/>
            <person name="Jakkamsetti A."/>
            <person name="Pham P."/>
            <person name="Ruth R."/>
            <person name="San Lucas F."/>
            <person name="Warren J."/>
            <person name="Zhang J."/>
            <person name="Zhao Z."/>
            <person name="Zhou C."/>
            <person name="Zhu D."/>
            <person name="Lee S."/>
            <person name="Bess C."/>
            <person name="Blankenburg K."/>
            <person name="Forbes L."/>
            <person name="Fu Q."/>
            <person name="Gubbala S."/>
            <person name="Hirani K."/>
            <person name="Jayaseelan J.C."/>
            <person name="Lara F."/>
            <person name="Munidasa M."/>
            <person name="Palculict T."/>
            <person name="Patil S."/>
            <person name="Pu L.-L."/>
            <person name="Saada N."/>
            <person name="Tang L."/>
            <person name="Weissenberger G."/>
            <person name="Zhu Y."/>
            <person name="Hemphill L."/>
            <person name="Shang Y."/>
            <person name="Youmans B."/>
            <person name="Ayvaz T."/>
            <person name="Ross M."/>
            <person name="Santibanez J."/>
            <person name="Aqrawi P."/>
            <person name="Gross S."/>
            <person name="Joshi V."/>
            <person name="Fowler G."/>
            <person name="Nazareth L."/>
            <person name="Reid J."/>
            <person name="Worley K."/>
            <person name="Petrosino J."/>
            <person name="Highlander S."/>
            <person name="Gibbs R."/>
        </authorList>
    </citation>
    <scope>NUCLEOTIDE SEQUENCE [LARGE SCALE GENOMIC DNA]</scope>
    <source>
        <strain evidence="1 2">DSM 4582</strain>
    </source>
</reference>
<proteinExistence type="predicted"/>